<keyword evidence="11" id="KW-1185">Reference proteome</keyword>
<evidence type="ECO:0000256" key="1">
    <source>
        <dbReference type="ARBA" id="ARBA00004613"/>
    </source>
</evidence>
<keyword evidence="6 9" id="KW-0732">Signal</keyword>
<dbReference type="Proteomes" id="UP000289738">
    <property type="component" value="Chromosome A07"/>
</dbReference>
<keyword evidence="8 9" id="KW-0339">Growth factor</keyword>
<evidence type="ECO:0000256" key="4">
    <source>
        <dbReference type="ARBA" id="ARBA00022525"/>
    </source>
</evidence>
<proteinExistence type="inferred from homology"/>
<reference evidence="10 11" key="1">
    <citation type="submission" date="2019-01" db="EMBL/GenBank/DDBJ databases">
        <title>Sequencing of cultivated peanut Arachis hypogaea provides insights into genome evolution and oil improvement.</title>
        <authorList>
            <person name="Chen X."/>
        </authorList>
    </citation>
    <scope>NUCLEOTIDE SEQUENCE [LARGE SCALE GENOMIC DNA]</scope>
    <source>
        <strain evidence="11">cv. Fuhuasheng</strain>
        <tissue evidence="10">Leaves</tissue>
    </source>
</reference>
<comment type="caution">
    <text evidence="10">The sequence shown here is derived from an EMBL/GenBank/DDBJ whole genome shotgun (WGS) entry which is preliminary data.</text>
</comment>
<comment type="PTM">
    <text evidence="9">PSK-alpha is produced by endopeptidase digestion. PSK-beta is produced from PSK-alpha by exopeptidase digestion.</text>
</comment>
<comment type="PTM">
    <text evidence="9">Sulfation is important for activity and for the binding to a putative membrane receptor.</text>
</comment>
<dbReference type="PANTHER" id="PTHR33285">
    <property type="entry name" value="PHYTOSULFOKINES 3"/>
    <property type="match status" value="1"/>
</dbReference>
<protein>
    <recommendedName>
        <fullName evidence="9">Phytosulfokine</fullName>
    </recommendedName>
    <component>
        <recommendedName>
            <fullName evidence="9">Phytosulfokine-alpha</fullName>
            <shortName evidence="9">PSK-alpha</shortName>
            <shortName evidence="9">Phytosulfokine-a</shortName>
        </recommendedName>
    </component>
    <component>
        <recommendedName>
            <fullName evidence="9">Phytosulfokine-beta</fullName>
            <shortName evidence="9">PSK-beta</shortName>
            <shortName evidence="9">Phytosulfokine-b</shortName>
        </recommendedName>
    </component>
</protein>
<comment type="subcellular location">
    <subcellularLocation>
        <location evidence="1 9">Secreted</location>
    </subcellularLocation>
</comment>
<organism evidence="10 11">
    <name type="scientific">Arachis hypogaea</name>
    <name type="common">Peanut</name>
    <dbReference type="NCBI Taxonomy" id="3818"/>
    <lineage>
        <taxon>Eukaryota</taxon>
        <taxon>Viridiplantae</taxon>
        <taxon>Streptophyta</taxon>
        <taxon>Embryophyta</taxon>
        <taxon>Tracheophyta</taxon>
        <taxon>Spermatophyta</taxon>
        <taxon>Magnoliopsida</taxon>
        <taxon>eudicotyledons</taxon>
        <taxon>Gunneridae</taxon>
        <taxon>Pentapetalae</taxon>
        <taxon>rosids</taxon>
        <taxon>fabids</taxon>
        <taxon>Fabales</taxon>
        <taxon>Fabaceae</taxon>
        <taxon>Papilionoideae</taxon>
        <taxon>50 kb inversion clade</taxon>
        <taxon>dalbergioids sensu lato</taxon>
        <taxon>Dalbergieae</taxon>
        <taxon>Pterocarpus clade</taxon>
        <taxon>Arachis</taxon>
    </lineage>
</organism>
<evidence type="ECO:0000256" key="5">
    <source>
        <dbReference type="ARBA" id="ARBA00022641"/>
    </source>
</evidence>
<keyword evidence="3 9" id="KW-0217">Developmental protein</keyword>
<dbReference type="Pfam" id="PF06404">
    <property type="entry name" value="PSK"/>
    <property type="match status" value="1"/>
</dbReference>
<gene>
    <name evidence="10" type="ORF">Ahy_A07g033156</name>
</gene>
<evidence type="ECO:0000256" key="7">
    <source>
        <dbReference type="ARBA" id="ARBA00022782"/>
    </source>
</evidence>
<evidence type="ECO:0000313" key="10">
    <source>
        <dbReference type="EMBL" id="RYR47207.1"/>
    </source>
</evidence>
<dbReference type="OrthoDB" id="1858282at2759"/>
<evidence type="ECO:0000256" key="9">
    <source>
        <dbReference type="RuleBase" id="RU368031"/>
    </source>
</evidence>
<accession>A0A445C8B7</accession>
<dbReference type="GO" id="GO:0008083">
    <property type="term" value="F:growth factor activity"/>
    <property type="evidence" value="ECO:0007669"/>
    <property type="project" value="UniProtKB-UniRule"/>
</dbReference>
<dbReference type="PANTHER" id="PTHR33285:SF55">
    <property type="entry name" value="PHYTOSULFOKINES 3"/>
    <property type="match status" value="1"/>
</dbReference>
<evidence type="ECO:0000256" key="3">
    <source>
        <dbReference type="ARBA" id="ARBA00022473"/>
    </source>
</evidence>
<keyword evidence="4 9" id="KW-0964">Secreted</keyword>
<name>A0A445C8B7_ARAHY</name>
<evidence type="ECO:0000256" key="6">
    <source>
        <dbReference type="ARBA" id="ARBA00022729"/>
    </source>
</evidence>
<dbReference type="GO" id="GO:0005576">
    <property type="term" value="C:extracellular region"/>
    <property type="evidence" value="ECO:0007669"/>
    <property type="project" value="UniProtKB-SubCell"/>
</dbReference>
<dbReference type="InterPro" id="IPR009438">
    <property type="entry name" value="Phytosulfokine"/>
</dbReference>
<evidence type="ECO:0000313" key="11">
    <source>
        <dbReference type="Proteomes" id="UP000289738"/>
    </source>
</evidence>
<evidence type="ECO:0000256" key="2">
    <source>
        <dbReference type="ARBA" id="ARBA00010781"/>
    </source>
</evidence>
<comment type="similarity">
    <text evidence="2 9">Belongs to the phytosulfokine family.</text>
</comment>
<keyword evidence="7 9" id="KW-0221">Differentiation</keyword>
<sequence>MFRCRRIIYRGIYRGSLTLHRAGFGLIYASRPHIEFDAVTMVSSSSLHEDVKTYKEGDQLDDENCEGDECLMRRTLAAHLDYIYTQNKPKN</sequence>
<dbReference type="GO" id="GO:0008283">
    <property type="term" value="P:cell population proliferation"/>
    <property type="evidence" value="ECO:0007669"/>
    <property type="project" value="UniProtKB-UniRule"/>
</dbReference>
<dbReference type="GO" id="GO:0030154">
    <property type="term" value="P:cell differentiation"/>
    <property type="evidence" value="ECO:0007669"/>
    <property type="project" value="UniProtKB-UniRule"/>
</dbReference>
<dbReference type="EMBL" id="SDMP01000007">
    <property type="protein sequence ID" value="RYR47207.1"/>
    <property type="molecule type" value="Genomic_DNA"/>
</dbReference>
<keyword evidence="5 9" id="KW-0765">Sulfation</keyword>
<evidence type="ECO:0000256" key="8">
    <source>
        <dbReference type="ARBA" id="ARBA00023030"/>
    </source>
</evidence>
<comment type="function">
    <text evidence="9">Promotes plant cell differentiation, organogenesis and somatic embryogenesis as well as cell proliferation.</text>
</comment>
<dbReference type="AlphaFoldDB" id="A0A445C8B7"/>